<name>R0FUD0_9BRAS</name>
<accession>R0FUD0</accession>
<proteinExistence type="predicted"/>
<keyword evidence="3" id="KW-1185">Reference proteome</keyword>
<dbReference type="InterPro" id="IPR050232">
    <property type="entry name" value="FBL13/AtMIF1-like"/>
</dbReference>
<dbReference type="PANTHER" id="PTHR31900:SF34">
    <property type="entry name" value="EMB|CAB62440.1-RELATED"/>
    <property type="match status" value="1"/>
</dbReference>
<dbReference type="Pfam" id="PF08387">
    <property type="entry name" value="FBD"/>
    <property type="match status" value="1"/>
</dbReference>
<dbReference type="SUPFAM" id="SSF52047">
    <property type="entry name" value="RNI-like"/>
    <property type="match status" value="1"/>
</dbReference>
<evidence type="ECO:0000259" key="1">
    <source>
        <dbReference type="Pfam" id="PF08387"/>
    </source>
</evidence>
<dbReference type="KEGG" id="crb:17886069"/>
<dbReference type="EMBL" id="KB870809">
    <property type="protein sequence ID" value="EOA26146.1"/>
    <property type="molecule type" value="Genomic_DNA"/>
</dbReference>
<gene>
    <name evidence="2" type="ORF">CARUB_v10019582mg</name>
</gene>
<dbReference type="AlphaFoldDB" id="R0FUD0"/>
<dbReference type="PANTHER" id="PTHR31900">
    <property type="entry name" value="F-BOX/RNI SUPERFAMILY PROTEIN-RELATED"/>
    <property type="match status" value="1"/>
</dbReference>
<dbReference type="InterPro" id="IPR006566">
    <property type="entry name" value="FBD"/>
</dbReference>
<dbReference type="InterPro" id="IPR036047">
    <property type="entry name" value="F-box-like_dom_sf"/>
</dbReference>
<evidence type="ECO:0000313" key="3">
    <source>
        <dbReference type="Proteomes" id="UP000029121"/>
    </source>
</evidence>
<dbReference type="SUPFAM" id="SSF81383">
    <property type="entry name" value="F-box domain"/>
    <property type="match status" value="1"/>
</dbReference>
<organism evidence="2 3">
    <name type="scientific">Capsella rubella</name>
    <dbReference type="NCBI Taxonomy" id="81985"/>
    <lineage>
        <taxon>Eukaryota</taxon>
        <taxon>Viridiplantae</taxon>
        <taxon>Streptophyta</taxon>
        <taxon>Embryophyta</taxon>
        <taxon>Tracheophyta</taxon>
        <taxon>Spermatophyta</taxon>
        <taxon>Magnoliopsida</taxon>
        <taxon>eudicotyledons</taxon>
        <taxon>Gunneridae</taxon>
        <taxon>Pentapetalae</taxon>
        <taxon>rosids</taxon>
        <taxon>malvids</taxon>
        <taxon>Brassicales</taxon>
        <taxon>Brassicaceae</taxon>
        <taxon>Camelineae</taxon>
        <taxon>Capsella</taxon>
    </lineage>
</organism>
<dbReference type="STRING" id="81985.R0FUD0"/>
<protein>
    <recommendedName>
        <fullName evidence="1">FBD domain-containing protein</fullName>
    </recommendedName>
</protein>
<sequence>MDAGNDGVDLISMLSDFLLVLIVSRLSFKDCLKTSVLSKRWNHIHREGRNIRFNEREITRTYPAEDDLHTKRARFVQYMVEWVSLYAGGIIESFELTFSKPVGFEEEMKTLIDFAASRKVQNLVLDFSDRQWVNREEVEATEAANMIQIPESFYNLTTLVTLKLLACRFEPSKLAGAASVVTLYFGWMQLTMFSALLLKTPLLESLSIKRCWNVGLEAITGYNSRLLRLVFKNCGFAVQSSTLELPSILEFKYAGRVHFFGLSNVNKSVDEVSLDFGRESVYHEGLGNQLRDLLSNLASAKTKTICPFLIQVIQSAYPLRLKAEMETRQLVLKTNLEPIEFTGISFMIKSCAYLETLTFQLVVSMPVQMMVPHVDAETFWSFSDAHACMINTLKNIEIWNFCGGRHEMEVLKYLIRLCRVLDRVDIYLPMGLTEDQSDRFRAAAEEVGTTFERGSEEMTIYLH</sequence>
<feature type="domain" description="FBD" evidence="1">
    <location>
        <begin position="388"/>
        <end position="424"/>
    </location>
</feature>
<dbReference type="Proteomes" id="UP000029121">
    <property type="component" value="Unassembled WGS sequence"/>
</dbReference>
<reference evidence="3" key="1">
    <citation type="journal article" date="2013" name="Nat. Genet.">
        <title>The Capsella rubella genome and the genomic consequences of rapid mating system evolution.</title>
        <authorList>
            <person name="Slotte T."/>
            <person name="Hazzouri K.M."/>
            <person name="Agren J.A."/>
            <person name="Koenig D."/>
            <person name="Maumus F."/>
            <person name="Guo Y.L."/>
            <person name="Steige K."/>
            <person name="Platts A.E."/>
            <person name="Escobar J.S."/>
            <person name="Newman L.K."/>
            <person name="Wang W."/>
            <person name="Mandakova T."/>
            <person name="Vello E."/>
            <person name="Smith L.M."/>
            <person name="Henz S.R."/>
            <person name="Steffen J."/>
            <person name="Takuno S."/>
            <person name="Brandvain Y."/>
            <person name="Coop G."/>
            <person name="Andolfatto P."/>
            <person name="Hu T.T."/>
            <person name="Blanchette M."/>
            <person name="Clark R.M."/>
            <person name="Quesneville H."/>
            <person name="Nordborg M."/>
            <person name="Gaut B.S."/>
            <person name="Lysak M.A."/>
            <person name="Jenkins J."/>
            <person name="Grimwood J."/>
            <person name="Chapman J."/>
            <person name="Prochnik S."/>
            <person name="Shu S."/>
            <person name="Rokhsar D."/>
            <person name="Schmutz J."/>
            <person name="Weigel D."/>
            <person name="Wright S.I."/>
        </authorList>
    </citation>
    <scope>NUCLEOTIDE SEQUENCE [LARGE SCALE GENOMIC DNA]</scope>
    <source>
        <strain evidence="3">cv. Monte Gargano</strain>
    </source>
</reference>
<evidence type="ECO:0000313" key="2">
    <source>
        <dbReference type="EMBL" id="EOA26146.1"/>
    </source>
</evidence>
<dbReference type="OrthoDB" id="830754at2759"/>
<dbReference type="eggNOG" id="ENOG502QVFC">
    <property type="taxonomic scope" value="Eukaryota"/>
</dbReference>